<evidence type="ECO:0000256" key="3">
    <source>
        <dbReference type="SAM" id="MobiDB-lite"/>
    </source>
</evidence>
<dbReference type="InterPro" id="IPR004640">
    <property type="entry name" value="HscB"/>
</dbReference>
<feature type="compositionally biased region" description="Low complexity" evidence="3">
    <location>
        <begin position="35"/>
        <end position="47"/>
    </location>
</feature>
<comment type="similarity">
    <text evidence="1">Belongs to the HscB family.</text>
</comment>
<dbReference type="InterPro" id="IPR009073">
    <property type="entry name" value="HscB_oligo_C"/>
</dbReference>
<dbReference type="CDD" id="cd06257">
    <property type="entry name" value="DnaJ"/>
    <property type="match status" value="1"/>
</dbReference>
<dbReference type="AlphaFoldDB" id="A0A0E0FBY0"/>
<dbReference type="GO" id="GO:0060586">
    <property type="term" value="P:multicellular organismal-level iron ion homeostasis"/>
    <property type="evidence" value="ECO:0007669"/>
    <property type="project" value="EnsemblPlants"/>
</dbReference>
<feature type="domain" description="J" evidence="4">
    <location>
        <begin position="97"/>
        <end position="169"/>
    </location>
</feature>
<protein>
    <recommendedName>
        <fullName evidence="4">J domain-containing protein</fullName>
    </recommendedName>
</protein>
<reference evidence="5" key="1">
    <citation type="submission" date="2015-04" db="UniProtKB">
        <authorList>
            <consortium name="EnsemblPlants"/>
        </authorList>
    </citation>
    <scope>IDENTIFICATION</scope>
</reference>
<dbReference type="GO" id="GO:0044571">
    <property type="term" value="P:[2Fe-2S] cluster assembly"/>
    <property type="evidence" value="ECO:0007669"/>
    <property type="project" value="InterPro"/>
</dbReference>
<dbReference type="InterPro" id="IPR036869">
    <property type="entry name" value="J_dom_sf"/>
</dbReference>
<dbReference type="SMART" id="SM00271">
    <property type="entry name" value="DnaJ"/>
    <property type="match status" value="1"/>
</dbReference>
<evidence type="ECO:0000256" key="2">
    <source>
        <dbReference type="ARBA" id="ARBA00023186"/>
    </source>
</evidence>
<evidence type="ECO:0000313" key="6">
    <source>
        <dbReference type="Proteomes" id="UP000008021"/>
    </source>
</evidence>
<dbReference type="NCBIfam" id="TIGR00714">
    <property type="entry name" value="hscB"/>
    <property type="match status" value="1"/>
</dbReference>
<dbReference type="FunFam" id="1.10.287.110:FF:000082">
    <property type="entry name" value="Iron-sulfur cluster co-chaperone protein HscB, mitochondrial"/>
    <property type="match status" value="1"/>
</dbReference>
<evidence type="ECO:0000259" key="4">
    <source>
        <dbReference type="PROSITE" id="PS50076"/>
    </source>
</evidence>
<feature type="region of interest" description="Disordered" evidence="3">
    <location>
        <begin position="17"/>
        <end position="47"/>
    </location>
</feature>
<dbReference type="Gramene" id="OMERI12G07770.3">
    <property type="protein sequence ID" value="OMERI12G07770.3"/>
    <property type="gene ID" value="OMERI12G07770"/>
</dbReference>
<dbReference type="InterPro" id="IPR001623">
    <property type="entry name" value="DnaJ_domain"/>
</dbReference>
<dbReference type="InterPro" id="IPR036386">
    <property type="entry name" value="HscB_C_sf"/>
</dbReference>
<dbReference type="PROSITE" id="PS50076">
    <property type="entry name" value="DNAJ_2"/>
    <property type="match status" value="1"/>
</dbReference>
<dbReference type="GO" id="GO:0001671">
    <property type="term" value="F:ATPase activator activity"/>
    <property type="evidence" value="ECO:0007669"/>
    <property type="project" value="InterPro"/>
</dbReference>
<dbReference type="SUPFAM" id="SSF47144">
    <property type="entry name" value="HSC20 (HSCB), C-terminal oligomerisation domain"/>
    <property type="match status" value="1"/>
</dbReference>
<reference evidence="5" key="2">
    <citation type="submission" date="2018-05" db="EMBL/GenBank/DDBJ databases">
        <title>OmerRS3 (Oryza meridionalis Reference Sequence Version 3).</title>
        <authorList>
            <person name="Zhang J."/>
            <person name="Kudrna D."/>
            <person name="Lee S."/>
            <person name="Talag J."/>
            <person name="Welchert J."/>
            <person name="Wing R.A."/>
        </authorList>
    </citation>
    <scope>NUCLEOTIDE SEQUENCE [LARGE SCALE GENOMIC DNA]</scope>
    <source>
        <strain evidence="5">cv. OR44</strain>
    </source>
</reference>
<dbReference type="GO" id="GO:0005739">
    <property type="term" value="C:mitochondrion"/>
    <property type="evidence" value="ECO:0007669"/>
    <property type="project" value="EnsemblPlants"/>
</dbReference>
<dbReference type="Gene3D" id="1.20.1280.20">
    <property type="entry name" value="HscB, C-terminal domain"/>
    <property type="match status" value="2"/>
</dbReference>
<sequence>MWRRPGQLRLHLAAAAGAAGRGARRRNPLPPVPTVPSSSSASTTTTRDLAAFARGSSSSRSLSDRAGGGECWSCGASGAFLSCGSCGSVQPVDPAVDYFRIFGLEREYTIKDNNLEGKYKDWQKKLHPDLVHSKSEKERAFAAEQSALVIDAYRTLSKPLSRALYLLQLEGIPIDEEKTITDPELLMEMMEIREAVNDASDSQTLEKIQSQVLLSTIMSWCYFEAKIRLISRLTLCHLYQIKRNLETWSHSFQEAFEKRDFDRAVKATQRMRYYERAVEETIKKL</sequence>
<dbReference type="Pfam" id="PF07743">
    <property type="entry name" value="HSCB_C"/>
    <property type="match status" value="1"/>
</dbReference>
<dbReference type="EnsemblPlants" id="OMERI12G07770.3">
    <property type="protein sequence ID" value="OMERI12G07770.3"/>
    <property type="gene ID" value="OMERI12G07770"/>
</dbReference>
<dbReference type="PANTHER" id="PTHR14021:SF15">
    <property type="entry name" value="IRON-SULFUR CLUSTER CO-CHAPERONE PROTEIN HSCB"/>
    <property type="match status" value="1"/>
</dbReference>
<accession>A0A0E0FBY0</accession>
<organism evidence="5">
    <name type="scientific">Oryza meridionalis</name>
    <dbReference type="NCBI Taxonomy" id="40149"/>
    <lineage>
        <taxon>Eukaryota</taxon>
        <taxon>Viridiplantae</taxon>
        <taxon>Streptophyta</taxon>
        <taxon>Embryophyta</taxon>
        <taxon>Tracheophyta</taxon>
        <taxon>Spermatophyta</taxon>
        <taxon>Magnoliopsida</taxon>
        <taxon>Liliopsida</taxon>
        <taxon>Poales</taxon>
        <taxon>Poaceae</taxon>
        <taxon>BOP clade</taxon>
        <taxon>Oryzoideae</taxon>
        <taxon>Oryzeae</taxon>
        <taxon>Oryzinae</taxon>
        <taxon>Oryza</taxon>
    </lineage>
</organism>
<dbReference type="STRING" id="40149.A0A0E0FBY0"/>
<keyword evidence="6" id="KW-1185">Reference proteome</keyword>
<dbReference type="PANTHER" id="PTHR14021">
    <property type="entry name" value="IRON-SULFUR CLUSTER CO-CHAPERONE PROTEIN HSCB"/>
    <property type="match status" value="1"/>
</dbReference>
<evidence type="ECO:0000313" key="5">
    <source>
        <dbReference type="EnsemblPlants" id="OMERI12G07770.3"/>
    </source>
</evidence>
<dbReference type="GO" id="GO:0005783">
    <property type="term" value="C:endoplasmic reticulum"/>
    <property type="evidence" value="ECO:0007669"/>
    <property type="project" value="UniProtKB-ARBA"/>
</dbReference>
<dbReference type="GO" id="GO:0051087">
    <property type="term" value="F:protein-folding chaperone binding"/>
    <property type="evidence" value="ECO:0007669"/>
    <property type="project" value="InterPro"/>
</dbReference>
<keyword evidence="2" id="KW-0143">Chaperone</keyword>
<proteinExistence type="inferred from homology"/>
<dbReference type="Gene3D" id="1.10.287.110">
    <property type="entry name" value="DnaJ domain"/>
    <property type="match status" value="1"/>
</dbReference>
<dbReference type="GO" id="GO:0051259">
    <property type="term" value="P:protein complex oligomerization"/>
    <property type="evidence" value="ECO:0007669"/>
    <property type="project" value="InterPro"/>
</dbReference>
<evidence type="ECO:0000256" key="1">
    <source>
        <dbReference type="ARBA" id="ARBA00010476"/>
    </source>
</evidence>
<dbReference type="GO" id="GO:0005829">
    <property type="term" value="C:cytosol"/>
    <property type="evidence" value="ECO:0007669"/>
    <property type="project" value="EnsemblPlants"/>
</dbReference>
<name>A0A0E0FBY0_9ORYZ</name>
<dbReference type="SUPFAM" id="SSF46565">
    <property type="entry name" value="Chaperone J-domain"/>
    <property type="match status" value="1"/>
</dbReference>
<dbReference type="Proteomes" id="UP000008021">
    <property type="component" value="Chromosome 12"/>
</dbReference>